<keyword evidence="2" id="KW-0808">Transferase</keyword>
<dbReference type="AlphaFoldDB" id="A0A0G2B8I5"/>
<dbReference type="Gene3D" id="3.90.550.10">
    <property type="entry name" value="Spore Coat Polysaccharide Biosynthesis Protein SpsA, Chain A"/>
    <property type="match status" value="1"/>
</dbReference>
<reference evidence="2 3" key="1">
    <citation type="journal article" date="2015" name="Nature">
        <title>rRNA introns, odd ribosomes, and small enigmatic genomes across a large radiation of phyla.</title>
        <authorList>
            <person name="Brown C.T."/>
            <person name="Hug L.A."/>
            <person name="Thomas B.C."/>
            <person name="Sharon I."/>
            <person name="Castelle C.J."/>
            <person name="Singh A."/>
            <person name="Wilkins M.J."/>
            <person name="Williams K.H."/>
            <person name="Banfield J.F."/>
        </authorList>
    </citation>
    <scope>NUCLEOTIDE SEQUENCE [LARGE SCALE GENOMIC DNA]</scope>
</reference>
<accession>A0A0G2B8I5</accession>
<dbReference type="PANTHER" id="PTHR43179:SF7">
    <property type="entry name" value="RHAMNOSYLTRANSFERASE WBBL"/>
    <property type="match status" value="1"/>
</dbReference>
<evidence type="ECO:0000313" key="3">
    <source>
        <dbReference type="Proteomes" id="UP000033870"/>
    </source>
</evidence>
<feature type="domain" description="Glycosyltransferase 2-like" evidence="1">
    <location>
        <begin position="4"/>
        <end position="149"/>
    </location>
</feature>
<gene>
    <name evidence="2" type="ORF">UY92_C0014G0079</name>
</gene>
<dbReference type="Proteomes" id="UP000033870">
    <property type="component" value="Unassembled WGS sequence"/>
</dbReference>
<comment type="caution">
    <text evidence="2">The sequence shown here is derived from an EMBL/GenBank/DDBJ whole genome shotgun (WGS) entry which is preliminary data.</text>
</comment>
<dbReference type="PANTHER" id="PTHR43179">
    <property type="entry name" value="RHAMNOSYLTRANSFERASE WBBL"/>
    <property type="match status" value="1"/>
</dbReference>
<name>A0A0G2B8I5_9BACT</name>
<dbReference type="InterPro" id="IPR001173">
    <property type="entry name" value="Glyco_trans_2-like"/>
</dbReference>
<evidence type="ECO:0000259" key="1">
    <source>
        <dbReference type="Pfam" id="PF00535"/>
    </source>
</evidence>
<dbReference type="EMBL" id="LCRX01000014">
    <property type="protein sequence ID" value="KKW41754.1"/>
    <property type="molecule type" value="Genomic_DNA"/>
</dbReference>
<dbReference type="STRING" id="1619044.UY92_C0014G0079"/>
<dbReference type="InterPro" id="IPR029044">
    <property type="entry name" value="Nucleotide-diphossugar_trans"/>
</dbReference>
<sequence>MDLTVVTVTWNSSELILEQLRSVVAGCQGIAFEQIVVDNDSKDNTVALVREHFPGVRLIANAENKGFAAANNQGAAIARGDFLLFLNPDMRVEAGSIFRMLSWMKARPEVGIASCKLVDEHGRLNEDAKPRRFPDWPDQLAIVLKWPHFWPGVLNRYLLKDFNADREQEVDSVRGSFLLMRRALTDKLGWAFDPRYYIWFEDVDICREARRLGYRVVHTPIITCVDYVGQSFKKQDTLWKQKQFTRSMLRYFKKWEPRWKWAILAASRPVGIALAWGHDKLKG</sequence>
<dbReference type="SUPFAM" id="SSF53448">
    <property type="entry name" value="Nucleotide-diphospho-sugar transferases"/>
    <property type="match status" value="1"/>
</dbReference>
<protein>
    <submittedName>
        <fullName evidence="2">Glycosyl transferase family 2</fullName>
    </submittedName>
</protein>
<evidence type="ECO:0000313" key="2">
    <source>
        <dbReference type="EMBL" id="KKW41754.1"/>
    </source>
</evidence>
<dbReference type="CDD" id="cd04186">
    <property type="entry name" value="GT_2_like_c"/>
    <property type="match status" value="1"/>
</dbReference>
<dbReference type="GO" id="GO:0016740">
    <property type="term" value="F:transferase activity"/>
    <property type="evidence" value="ECO:0007669"/>
    <property type="project" value="UniProtKB-KW"/>
</dbReference>
<proteinExistence type="predicted"/>
<organism evidence="2 3">
    <name type="scientific">Candidatus Magasanikbacteria bacterium GW2011_GWA2_56_11</name>
    <dbReference type="NCBI Taxonomy" id="1619044"/>
    <lineage>
        <taxon>Bacteria</taxon>
        <taxon>Candidatus Magasanikiibacteriota</taxon>
    </lineage>
</organism>
<dbReference type="Pfam" id="PF00535">
    <property type="entry name" value="Glycos_transf_2"/>
    <property type="match status" value="1"/>
</dbReference>